<evidence type="ECO:0000256" key="2">
    <source>
        <dbReference type="SAM" id="Phobius"/>
    </source>
</evidence>
<evidence type="ECO:0000313" key="4">
    <source>
        <dbReference type="Proteomes" id="UP001305779"/>
    </source>
</evidence>
<sequence length="97" mass="10604">MSGVRDPAFWKRFSVAVHMDEEQGPEPKHSDSWLARQKKKESRRTYICWIFWLCFLALIAAVVAVIIWLLSSGVLEGKSGGGSVSSTTTNGSGDGSS</sequence>
<keyword evidence="2" id="KW-0812">Transmembrane</keyword>
<comment type="caution">
    <text evidence="3">The sequence shown here is derived from an EMBL/GenBank/DDBJ whole genome shotgun (WGS) entry which is preliminary data.</text>
</comment>
<keyword evidence="2" id="KW-0472">Membrane</keyword>
<name>A0ABR0ES00_ZASCE</name>
<evidence type="ECO:0000256" key="1">
    <source>
        <dbReference type="SAM" id="MobiDB-lite"/>
    </source>
</evidence>
<feature type="transmembrane region" description="Helical" evidence="2">
    <location>
        <begin position="46"/>
        <end position="70"/>
    </location>
</feature>
<gene>
    <name evidence="3" type="ORF">PRZ48_005285</name>
</gene>
<reference evidence="3 4" key="1">
    <citation type="journal article" date="2023" name="G3 (Bethesda)">
        <title>A chromosome-level genome assembly of Zasmidium syzygii isolated from banana leaves.</title>
        <authorList>
            <person name="van Westerhoven A.C."/>
            <person name="Mehrabi R."/>
            <person name="Talebi R."/>
            <person name="Steentjes M.B.F."/>
            <person name="Corcolon B."/>
            <person name="Chong P.A."/>
            <person name="Kema G.H.J."/>
            <person name="Seidl M.F."/>
        </authorList>
    </citation>
    <scope>NUCLEOTIDE SEQUENCE [LARGE SCALE GENOMIC DNA]</scope>
    <source>
        <strain evidence="3 4">P124</strain>
    </source>
</reference>
<accession>A0ABR0ES00</accession>
<protein>
    <submittedName>
        <fullName evidence="3">Uncharacterized protein</fullName>
    </submittedName>
</protein>
<dbReference type="Proteomes" id="UP001305779">
    <property type="component" value="Unassembled WGS sequence"/>
</dbReference>
<feature type="region of interest" description="Disordered" evidence="1">
    <location>
        <begin position="75"/>
        <end position="97"/>
    </location>
</feature>
<evidence type="ECO:0000313" key="3">
    <source>
        <dbReference type="EMBL" id="KAK4504369.1"/>
    </source>
</evidence>
<dbReference type="EMBL" id="JAXOVC010000003">
    <property type="protein sequence ID" value="KAK4504369.1"/>
    <property type="molecule type" value="Genomic_DNA"/>
</dbReference>
<proteinExistence type="predicted"/>
<organism evidence="3 4">
    <name type="scientific">Zasmidium cellare</name>
    <name type="common">Wine cellar mold</name>
    <name type="synonym">Racodium cellare</name>
    <dbReference type="NCBI Taxonomy" id="395010"/>
    <lineage>
        <taxon>Eukaryota</taxon>
        <taxon>Fungi</taxon>
        <taxon>Dikarya</taxon>
        <taxon>Ascomycota</taxon>
        <taxon>Pezizomycotina</taxon>
        <taxon>Dothideomycetes</taxon>
        <taxon>Dothideomycetidae</taxon>
        <taxon>Mycosphaerellales</taxon>
        <taxon>Mycosphaerellaceae</taxon>
        <taxon>Zasmidium</taxon>
    </lineage>
</organism>
<keyword evidence="4" id="KW-1185">Reference proteome</keyword>
<keyword evidence="2" id="KW-1133">Transmembrane helix</keyword>